<proteinExistence type="predicted"/>
<reference evidence="2" key="1">
    <citation type="submission" date="2021-06" db="EMBL/GenBank/DDBJ databases">
        <authorList>
            <person name="Kallberg Y."/>
            <person name="Tangrot J."/>
            <person name="Rosling A."/>
        </authorList>
    </citation>
    <scope>NUCLEOTIDE SEQUENCE</scope>
    <source>
        <strain evidence="2">MA453B</strain>
    </source>
</reference>
<dbReference type="Proteomes" id="UP000789405">
    <property type="component" value="Unassembled WGS sequence"/>
</dbReference>
<dbReference type="OrthoDB" id="2428500at2759"/>
<dbReference type="InterPro" id="IPR009057">
    <property type="entry name" value="Homeodomain-like_sf"/>
</dbReference>
<accession>A0A9N9JNT3</accession>
<dbReference type="GO" id="GO:0003676">
    <property type="term" value="F:nucleic acid binding"/>
    <property type="evidence" value="ECO:0007669"/>
    <property type="project" value="InterPro"/>
</dbReference>
<protein>
    <submittedName>
        <fullName evidence="2">6978_t:CDS:1</fullName>
    </submittedName>
</protein>
<keyword evidence="3" id="KW-1185">Reference proteome</keyword>
<dbReference type="NCBIfam" id="NF033545">
    <property type="entry name" value="transpos_IS630"/>
    <property type="match status" value="1"/>
</dbReference>
<dbReference type="Gene3D" id="3.30.420.10">
    <property type="entry name" value="Ribonuclease H-like superfamily/Ribonuclease H"/>
    <property type="match status" value="1"/>
</dbReference>
<evidence type="ECO:0000313" key="2">
    <source>
        <dbReference type="EMBL" id="CAG8790412.1"/>
    </source>
</evidence>
<dbReference type="InterPro" id="IPR038717">
    <property type="entry name" value="Tc1-like_DDE_dom"/>
</dbReference>
<gene>
    <name evidence="2" type="ORF">DERYTH_LOCUS21306</name>
</gene>
<feature type="domain" description="Tc1-like transposase DDE" evidence="1">
    <location>
        <begin position="126"/>
        <end position="266"/>
    </location>
</feature>
<dbReference type="EMBL" id="CAJVPY010026890">
    <property type="protein sequence ID" value="CAG8790412.1"/>
    <property type="molecule type" value="Genomic_DNA"/>
</dbReference>
<dbReference type="Pfam" id="PF13358">
    <property type="entry name" value="DDE_3"/>
    <property type="match status" value="1"/>
</dbReference>
<dbReference type="SUPFAM" id="SSF46689">
    <property type="entry name" value="Homeodomain-like"/>
    <property type="match status" value="1"/>
</dbReference>
<feature type="non-terminal residue" evidence="2">
    <location>
        <position position="1"/>
    </location>
</feature>
<dbReference type="AlphaFoldDB" id="A0A9N9JNT3"/>
<evidence type="ECO:0000313" key="3">
    <source>
        <dbReference type="Proteomes" id="UP000789405"/>
    </source>
</evidence>
<sequence length="270" mass="31132">FSILCLAPSMVKSIVDRFDKEDRIVLKPHSSDRRSKLNSKHRIFLKTQMEINPSITINELHQNLLERFSDLQVSRSTVGRNIKNKVGFTLKKLVLVNKRQNISNTIVKRKEYVQNISQQRINLYHDVIYIDESGFNFHLSYSRGHAPRGQRAIKEVLKQRGKNVTIIAAMDGNGIVKVTPRLGLTTGFIFTKFLRKLVKSLPPNRRKIFIVDNAKIHQAKQVKNFIATTLHELLFLPAYSSFLNPIKKVFSKVKNLVARHHLENNETILS</sequence>
<dbReference type="PANTHER" id="PTHR46564:SF1">
    <property type="entry name" value="TRANSPOSASE"/>
    <property type="match status" value="1"/>
</dbReference>
<dbReference type="PANTHER" id="PTHR46564">
    <property type="entry name" value="TRANSPOSASE"/>
    <property type="match status" value="1"/>
</dbReference>
<organism evidence="2 3">
    <name type="scientific">Dentiscutata erythropus</name>
    <dbReference type="NCBI Taxonomy" id="1348616"/>
    <lineage>
        <taxon>Eukaryota</taxon>
        <taxon>Fungi</taxon>
        <taxon>Fungi incertae sedis</taxon>
        <taxon>Mucoromycota</taxon>
        <taxon>Glomeromycotina</taxon>
        <taxon>Glomeromycetes</taxon>
        <taxon>Diversisporales</taxon>
        <taxon>Gigasporaceae</taxon>
        <taxon>Dentiscutata</taxon>
    </lineage>
</organism>
<comment type="caution">
    <text evidence="2">The sequence shown here is derived from an EMBL/GenBank/DDBJ whole genome shotgun (WGS) entry which is preliminary data.</text>
</comment>
<dbReference type="InterPro" id="IPR036397">
    <property type="entry name" value="RNaseH_sf"/>
</dbReference>
<name>A0A9N9JNT3_9GLOM</name>
<dbReference type="InterPro" id="IPR047655">
    <property type="entry name" value="Transpos_IS630-like"/>
</dbReference>
<evidence type="ECO:0000259" key="1">
    <source>
        <dbReference type="Pfam" id="PF13358"/>
    </source>
</evidence>